<reference evidence="1" key="1">
    <citation type="submission" date="2016-05" db="EMBL/GenBank/DDBJ databases">
        <title>Microbial consortia oxidize butane by reversing methanogenesis.</title>
        <authorList>
            <person name="Laso-Perez R."/>
            <person name="Richter M."/>
            <person name="Wegener G."/>
            <person name="Musat F."/>
        </authorList>
    </citation>
    <scope>NUCLEOTIDE SEQUENCE [LARGE SCALE GENOMIC DNA]</scope>
    <source>
        <strain evidence="1">BOX2</strain>
    </source>
</reference>
<dbReference type="NCBIfam" id="TIGR00161">
    <property type="entry name" value="proteasome assembly chaperone family protein"/>
    <property type="match status" value="1"/>
</dbReference>
<organism evidence="1 2">
    <name type="scientific">Candidatus Syntropharchaeum caldarium</name>
    <dbReference type="NCBI Taxonomy" id="1838285"/>
    <lineage>
        <taxon>Archaea</taxon>
        <taxon>Methanobacteriati</taxon>
        <taxon>Methanobacteriota</taxon>
        <taxon>Stenosarchaea group</taxon>
        <taxon>Methanomicrobia</taxon>
        <taxon>Methanosarcinales</taxon>
        <taxon>ANME-2 cluster</taxon>
        <taxon>Candidatus Syntropharchaeum</taxon>
    </lineage>
</organism>
<dbReference type="EMBL" id="LYOS01000004">
    <property type="protein sequence ID" value="OFV67565.1"/>
    <property type="molecule type" value="Genomic_DNA"/>
</dbReference>
<accession>A0A1F2P964</accession>
<keyword evidence="2" id="KW-1185">Reference proteome</keyword>
<evidence type="ECO:0000313" key="2">
    <source>
        <dbReference type="Proteomes" id="UP000186940"/>
    </source>
</evidence>
<gene>
    <name evidence="1" type="ORF">SCAL_001483</name>
</gene>
<dbReference type="AlphaFoldDB" id="A0A1F2P964"/>
<dbReference type="PANTHER" id="PTHR35610:SF8">
    <property type="entry name" value="3-ISOPROPYLMALATE DEHYDRATASE"/>
    <property type="match status" value="1"/>
</dbReference>
<protein>
    <submittedName>
        <fullName evidence="1">3-isopropylmalate dehydratase</fullName>
    </submittedName>
</protein>
<dbReference type="Proteomes" id="UP000186940">
    <property type="component" value="Unassembled WGS sequence"/>
</dbReference>
<dbReference type="SUPFAM" id="SSF159659">
    <property type="entry name" value="Cgl1923-like"/>
    <property type="match status" value="1"/>
</dbReference>
<dbReference type="STRING" id="1838285.SCAL_001483"/>
<name>A0A1F2P964_9EURY</name>
<dbReference type="InterPro" id="IPR019151">
    <property type="entry name" value="Proteasome_assmbl_chaperone_2"/>
</dbReference>
<dbReference type="Pfam" id="PF09754">
    <property type="entry name" value="PAC2"/>
    <property type="match status" value="1"/>
</dbReference>
<dbReference type="InterPro" id="IPR004425">
    <property type="entry name" value="MJ0106-like"/>
</dbReference>
<evidence type="ECO:0000313" key="1">
    <source>
        <dbReference type="EMBL" id="OFV67565.1"/>
    </source>
</evidence>
<dbReference type="Gene3D" id="3.40.50.10900">
    <property type="entry name" value="PAC-like subunit"/>
    <property type="match status" value="1"/>
</dbReference>
<dbReference type="PANTHER" id="PTHR35610">
    <property type="entry name" value="3-ISOPROPYLMALATE DEHYDRATASE-RELATED"/>
    <property type="match status" value="1"/>
</dbReference>
<proteinExistence type="predicted"/>
<sequence length="247" mass="26863">MTDQLNADLCEIEILTEKIEAEKPLVIEAFPGIGLIGNITGGHIVRELDMKYAGTVVSRFFPPIATLMEGIVRPPIKIYESKKARLVVIYSDIPINPIVSYDLAKVFTDFALDIGASEILSVAGILTQSGEERVFGAATTEAMLEKLSGVTEVFRMGTISGLSGSIMVECLVRDFPAISLIGETHAPGPDPLAASRVIGVINKIYDLDISVDLLLEEAAKIENELEQLTKEMQVTEPLPPREFPMYG</sequence>
<comment type="caution">
    <text evidence="1">The sequence shown here is derived from an EMBL/GenBank/DDBJ whole genome shotgun (WGS) entry which is preliminary data.</text>
</comment>
<dbReference type="InterPro" id="IPR038389">
    <property type="entry name" value="PSMG2_sf"/>
</dbReference>